<evidence type="ECO:0008006" key="3">
    <source>
        <dbReference type="Google" id="ProtNLM"/>
    </source>
</evidence>
<dbReference type="AlphaFoldDB" id="D6PL59"/>
<organism evidence="2">
    <name type="scientific">uncultured organism MedDCM-OCT-S09-C787</name>
    <dbReference type="NCBI Taxonomy" id="743652"/>
    <lineage>
        <taxon>unclassified sequences</taxon>
        <taxon>environmental samples</taxon>
    </lineage>
</organism>
<accession>D6PL59</accession>
<evidence type="ECO:0000256" key="1">
    <source>
        <dbReference type="SAM" id="MobiDB-lite"/>
    </source>
</evidence>
<name>D6PL59_9ZZZZ</name>
<dbReference type="EMBL" id="GU943140">
    <property type="protein sequence ID" value="ADD96460.1"/>
    <property type="molecule type" value="Genomic_DNA"/>
</dbReference>
<feature type="region of interest" description="Disordered" evidence="1">
    <location>
        <begin position="1"/>
        <end position="44"/>
    </location>
</feature>
<sequence length="291" mass="32313">MSSEQITQTDVPVEETTQTTTDTPQVTEQPVTSTTAEQPTVAKSWKETISEEFRNDPNISKFTEIDALAKSYINATRMIGQDKVAIPNENSTDDQWNEVYGKLGRPESPDKYKLEASSDVVPLDEGAIKSFAENAHQLGLNNKQAQGILEFYKNSMEGSAQQARIDTETAQANAEAELRKEWGGNYDNNIKKAGSVAKANMNPQILDMELKDGTRLGDHPEVIKGFANIANILSEDKLVGTESENTDRGTDYEAEISKLVNDRDGPYWNKSHPDHDKVVQQVFTLRTMLNG</sequence>
<proteinExistence type="predicted"/>
<protein>
    <recommendedName>
        <fullName evidence="3">Capsid assembly protein</fullName>
    </recommendedName>
</protein>
<reference evidence="2" key="1">
    <citation type="journal article" date="2010" name="ISME J.">
        <title>Metagenome of the Mediterranean deep chlorophyll maximum studied by direct and fosmid library 454 pyrosequencing.</title>
        <authorList>
            <person name="Ghai R."/>
            <person name="Martin-Cuadrado A.B."/>
            <person name="Molto A.G."/>
            <person name="Heredia I.G."/>
            <person name="Cabrera R."/>
            <person name="Martin J."/>
            <person name="Verdu M."/>
            <person name="Deschamps P."/>
            <person name="Moreira D."/>
            <person name="Lopez-Garcia P."/>
            <person name="Mira A."/>
            <person name="Rodriguez-Valera F."/>
        </authorList>
    </citation>
    <scope>NUCLEOTIDE SEQUENCE</scope>
</reference>
<feature type="compositionally biased region" description="Low complexity" evidence="1">
    <location>
        <begin position="7"/>
        <end position="32"/>
    </location>
</feature>
<evidence type="ECO:0000313" key="2">
    <source>
        <dbReference type="EMBL" id="ADD96460.1"/>
    </source>
</evidence>